<dbReference type="PANTHER" id="PTHR11092">
    <property type="entry name" value="SUGAR NUCLEOTIDE EPIMERASE RELATED"/>
    <property type="match status" value="1"/>
</dbReference>
<feature type="domain" description="NAD-dependent epimerase/dehydratase" evidence="2">
    <location>
        <begin position="3"/>
        <end position="216"/>
    </location>
</feature>
<comment type="similarity">
    <text evidence="1">Belongs to the NAD(P)-dependent epimerase/dehydratase family. SDR39U1 subfamily.</text>
</comment>
<dbReference type="EMBL" id="JBHSOW010000015">
    <property type="protein sequence ID" value="MFC5648317.1"/>
    <property type="molecule type" value="Genomic_DNA"/>
</dbReference>
<keyword evidence="5" id="KW-1185">Reference proteome</keyword>
<dbReference type="NCBIfam" id="TIGR01777">
    <property type="entry name" value="yfcH"/>
    <property type="match status" value="1"/>
</dbReference>
<reference evidence="5" key="1">
    <citation type="journal article" date="2019" name="Int. J. Syst. Evol. Microbiol.">
        <title>The Global Catalogue of Microorganisms (GCM) 10K type strain sequencing project: providing services to taxonomists for standard genome sequencing and annotation.</title>
        <authorList>
            <consortium name="The Broad Institute Genomics Platform"/>
            <consortium name="The Broad Institute Genome Sequencing Center for Infectious Disease"/>
            <person name="Wu L."/>
            <person name="Ma J."/>
        </authorList>
    </citation>
    <scope>NUCLEOTIDE SEQUENCE [LARGE SCALE GENOMIC DNA]</scope>
    <source>
        <strain evidence="5">CGMCC 1.3240</strain>
    </source>
</reference>
<dbReference type="Pfam" id="PF08338">
    <property type="entry name" value="DUF1731"/>
    <property type="match status" value="1"/>
</dbReference>
<dbReference type="Pfam" id="PF01370">
    <property type="entry name" value="Epimerase"/>
    <property type="match status" value="1"/>
</dbReference>
<evidence type="ECO:0000256" key="1">
    <source>
        <dbReference type="ARBA" id="ARBA00009353"/>
    </source>
</evidence>
<dbReference type="RefSeq" id="WP_379186766.1">
    <property type="nucleotide sequence ID" value="NZ_JBHSOW010000015.1"/>
</dbReference>
<protein>
    <submittedName>
        <fullName evidence="4">TIGR01777 family oxidoreductase</fullName>
    </submittedName>
</protein>
<comment type="caution">
    <text evidence="4">The sequence shown here is derived from an EMBL/GenBank/DDBJ whole genome shotgun (WGS) entry which is preliminary data.</text>
</comment>
<accession>A0ABW0VTM4</accession>
<dbReference type="InterPro" id="IPR036291">
    <property type="entry name" value="NAD(P)-bd_dom_sf"/>
</dbReference>
<dbReference type="PANTHER" id="PTHR11092:SF0">
    <property type="entry name" value="EPIMERASE FAMILY PROTEIN SDR39U1"/>
    <property type="match status" value="1"/>
</dbReference>
<dbReference type="InterPro" id="IPR001509">
    <property type="entry name" value="Epimerase_deHydtase"/>
</dbReference>
<evidence type="ECO:0000259" key="3">
    <source>
        <dbReference type="Pfam" id="PF08338"/>
    </source>
</evidence>
<dbReference type="Gene3D" id="3.40.50.720">
    <property type="entry name" value="NAD(P)-binding Rossmann-like Domain"/>
    <property type="match status" value="1"/>
</dbReference>
<name>A0ABW0VTM4_9BACL</name>
<gene>
    <name evidence="4" type="ORF">ACFPYJ_04125</name>
</gene>
<evidence type="ECO:0000259" key="2">
    <source>
        <dbReference type="Pfam" id="PF01370"/>
    </source>
</evidence>
<dbReference type="InterPro" id="IPR013549">
    <property type="entry name" value="DUF1731"/>
</dbReference>
<dbReference type="InterPro" id="IPR010099">
    <property type="entry name" value="SDR39U1"/>
</dbReference>
<organism evidence="4 5">
    <name type="scientific">Paenibacillus solisilvae</name>
    <dbReference type="NCBI Taxonomy" id="2486751"/>
    <lineage>
        <taxon>Bacteria</taxon>
        <taxon>Bacillati</taxon>
        <taxon>Bacillota</taxon>
        <taxon>Bacilli</taxon>
        <taxon>Bacillales</taxon>
        <taxon>Paenibacillaceae</taxon>
        <taxon>Paenibacillus</taxon>
    </lineage>
</organism>
<dbReference type="SUPFAM" id="SSF51735">
    <property type="entry name" value="NAD(P)-binding Rossmann-fold domains"/>
    <property type="match status" value="1"/>
</dbReference>
<proteinExistence type="inferred from homology"/>
<feature type="domain" description="DUF1731" evidence="3">
    <location>
        <begin position="249"/>
        <end position="293"/>
    </location>
</feature>
<dbReference type="Proteomes" id="UP001596047">
    <property type="component" value="Unassembled WGS sequence"/>
</dbReference>
<evidence type="ECO:0000313" key="4">
    <source>
        <dbReference type="EMBL" id="MFC5648317.1"/>
    </source>
</evidence>
<evidence type="ECO:0000313" key="5">
    <source>
        <dbReference type="Proteomes" id="UP001596047"/>
    </source>
</evidence>
<sequence>MKVAVTGGTGFVGGHLVDALRQRGDEVWIISRSKGKSESRSDVHRVTWSEIAVSPSRLDGIDAIVNLAGESINQRWTEAAKTRILQSRLDAASRIEHLVASLNVKPDVVVNASGISIYGMSRSDTFDESSPWNISDFLSSVVEKWEAAADRINVFRLVKLRVGLVLGKGGGAFPLMSLPYKLFAGGKVGSGKQWMPWLHIEDMVRLILFCIDNPNLEGPVNACAPHPVTNDAFGRALGRALGRPHWFPVPAFILKTVLGELSLLLLEGQRAVPRKAMEHGFTFSYPTIESAMAPLVGSHK</sequence>